<organism evidence="1 2">
    <name type="scientific">Streptomyces varsoviensis</name>
    <dbReference type="NCBI Taxonomy" id="67373"/>
    <lineage>
        <taxon>Bacteria</taxon>
        <taxon>Bacillati</taxon>
        <taxon>Actinomycetota</taxon>
        <taxon>Actinomycetes</taxon>
        <taxon>Kitasatosporales</taxon>
        <taxon>Streptomycetaceae</taxon>
        <taxon>Streptomyces</taxon>
    </lineage>
</organism>
<dbReference type="Proteomes" id="UP000037020">
    <property type="component" value="Unassembled WGS sequence"/>
</dbReference>
<keyword evidence="2" id="KW-1185">Reference proteome</keyword>
<accession>A0ABR5JCJ1</accession>
<reference evidence="1 2" key="1">
    <citation type="submission" date="2015-07" db="EMBL/GenBank/DDBJ databases">
        <authorList>
            <person name="Ju K.-S."/>
            <person name="Doroghazi J.R."/>
            <person name="Metcalf W.W."/>
        </authorList>
    </citation>
    <scope>NUCLEOTIDE SEQUENCE [LARGE SCALE GENOMIC DNA]</scope>
    <source>
        <strain evidence="1 2">NRRL B-3589</strain>
    </source>
</reference>
<evidence type="ECO:0000313" key="2">
    <source>
        <dbReference type="Proteomes" id="UP000037020"/>
    </source>
</evidence>
<sequence length="98" mass="10660">DDAPHQDAETRRYTLDEILSRCTSANRRLDAESDAFDRLRALKENAPQLLARAEEATEALAPRIDHAEAALADLARGCTASALAPVAQHPAEARDRLA</sequence>
<proteinExistence type="predicted"/>
<dbReference type="EMBL" id="LGUT01000409">
    <property type="protein sequence ID" value="KOG91109.1"/>
    <property type="molecule type" value="Genomic_DNA"/>
</dbReference>
<gene>
    <name evidence="1" type="ORF">ADK38_04995</name>
</gene>
<comment type="caution">
    <text evidence="1">The sequence shown here is derived from an EMBL/GenBank/DDBJ whole genome shotgun (WGS) entry which is preliminary data.</text>
</comment>
<protein>
    <submittedName>
        <fullName evidence="1">Uncharacterized protein</fullName>
    </submittedName>
</protein>
<feature type="non-terminal residue" evidence="1">
    <location>
        <position position="1"/>
    </location>
</feature>
<evidence type="ECO:0000313" key="1">
    <source>
        <dbReference type="EMBL" id="KOG91109.1"/>
    </source>
</evidence>
<feature type="non-terminal residue" evidence="1">
    <location>
        <position position="98"/>
    </location>
</feature>
<name>A0ABR5JCJ1_9ACTN</name>